<dbReference type="PANTHER" id="PTHR10091">
    <property type="entry name" value="ALDOSE-1-EPIMERASE"/>
    <property type="match status" value="1"/>
</dbReference>
<dbReference type="GO" id="GO:0030246">
    <property type="term" value="F:carbohydrate binding"/>
    <property type="evidence" value="ECO:0007669"/>
    <property type="project" value="InterPro"/>
</dbReference>
<dbReference type="InterPro" id="IPR014718">
    <property type="entry name" value="GH-type_carb-bd"/>
</dbReference>
<dbReference type="OrthoDB" id="9779408at2"/>
<name>A0A4R6B1Y4_9RHOB</name>
<evidence type="ECO:0000313" key="4">
    <source>
        <dbReference type="EMBL" id="TDL91171.1"/>
    </source>
</evidence>
<evidence type="ECO:0000256" key="2">
    <source>
        <dbReference type="ARBA" id="ARBA00023235"/>
    </source>
</evidence>
<proteinExistence type="inferred from homology"/>
<dbReference type="Pfam" id="PF01263">
    <property type="entry name" value="Aldose_epim"/>
    <property type="match status" value="1"/>
</dbReference>
<sequence length="332" mass="34606">MTPLPDTCDGTAVQRVTISNGTLSASFLTRGAILQDLRLQGVAHSLTVGSPDTAAYAGPLCYFGALVGPVANRIAGGTATLKGSKYEFDRNDGGQATLHGGSTGTHTRNWDIDIARADRVTFTLSLPDGTGGFPGNRTVAAQYALTGPDTLELTVIAATDAATWINFAPHGFWNLDGGPDLSGHSLQIAADYYLPADPTGLVTGAVAKVAQSDFDFRAARPIGPGTTPELDHNFCLSRIRRDPEPAVVLTGASGLSLHVATSEPGVQIYDAAHGGGGGIMGHCGHPIGPYCGLAIEPQGWPDAPNRPGFPPVRVESGTAVRQITRWRFVQPD</sequence>
<organism evidence="4 5">
    <name type="scientific">Meridianimarinicoccus aquatilis</name>
    <dbReference type="NCBI Taxonomy" id="2552766"/>
    <lineage>
        <taxon>Bacteria</taxon>
        <taxon>Pseudomonadati</taxon>
        <taxon>Pseudomonadota</taxon>
        <taxon>Alphaproteobacteria</taxon>
        <taxon>Rhodobacterales</taxon>
        <taxon>Paracoccaceae</taxon>
        <taxon>Meridianimarinicoccus</taxon>
    </lineage>
</organism>
<dbReference type="InterPro" id="IPR047215">
    <property type="entry name" value="Galactose_mutarotase-like"/>
</dbReference>
<dbReference type="GO" id="GO:0006006">
    <property type="term" value="P:glucose metabolic process"/>
    <property type="evidence" value="ECO:0007669"/>
    <property type="project" value="TreeGrafter"/>
</dbReference>
<dbReference type="CDD" id="cd09019">
    <property type="entry name" value="galactose_mutarotase_like"/>
    <property type="match status" value="1"/>
</dbReference>
<dbReference type="Proteomes" id="UP000294562">
    <property type="component" value="Unassembled WGS sequence"/>
</dbReference>
<comment type="caution">
    <text evidence="4">The sequence shown here is derived from an EMBL/GenBank/DDBJ whole genome shotgun (WGS) entry which is preliminary data.</text>
</comment>
<accession>A0A4R6B1Y4</accession>
<dbReference type="InterPro" id="IPR011013">
    <property type="entry name" value="Gal_mutarotase_sf_dom"/>
</dbReference>
<dbReference type="EMBL" id="SMZO01000003">
    <property type="protein sequence ID" value="TDL91171.1"/>
    <property type="molecule type" value="Genomic_DNA"/>
</dbReference>
<dbReference type="SUPFAM" id="SSF74650">
    <property type="entry name" value="Galactose mutarotase-like"/>
    <property type="match status" value="1"/>
</dbReference>
<evidence type="ECO:0000256" key="3">
    <source>
        <dbReference type="ARBA" id="ARBA00023277"/>
    </source>
</evidence>
<dbReference type="PANTHER" id="PTHR10091:SF49">
    <property type="entry name" value="ALDOSE 1-EPIMERASE"/>
    <property type="match status" value="1"/>
</dbReference>
<dbReference type="AlphaFoldDB" id="A0A4R6B1Y4"/>
<keyword evidence="5" id="KW-1185">Reference proteome</keyword>
<gene>
    <name evidence="4" type="ORF">E2L05_02375</name>
</gene>
<comment type="similarity">
    <text evidence="1">Belongs to the aldose epimerase family.</text>
</comment>
<dbReference type="InterPro" id="IPR008183">
    <property type="entry name" value="Aldose_1/G6P_1-epimerase"/>
</dbReference>
<keyword evidence="2" id="KW-0413">Isomerase</keyword>
<evidence type="ECO:0000256" key="1">
    <source>
        <dbReference type="ARBA" id="ARBA00006206"/>
    </source>
</evidence>
<reference evidence="4 5" key="1">
    <citation type="submission" date="2019-03" db="EMBL/GenBank/DDBJ databases">
        <title>Rhodobacteraceae bacterium SM1902, a new member of the family Rhodobacteraceae isolated from Yantai.</title>
        <authorList>
            <person name="Sun Y."/>
        </authorList>
    </citation>
    <scope>NUCLEOTIDE SEQUENCE [LARGE SCALE GENOMIC DNA]</scope>
    <source>
        <strain evidence="4 5">SM1902</strain>
    </source>
</reference>
<keyword evidence="3" id="KW-0119">Carbohydrate metabolism</keyword>
<evidence type="ECO:0000313" key="5">
    <source>
        <dbReference type="Proteomes" id="UP000294562"/>
    </source>
</evidence>
<dbReference type="GO" id="GO:0004034">
    <property type="term" value="F:aldose 1-epimerase activity"/>
    <property type="evidence" value="ECO:0007669"/>
    <property type="project" value="TreeGrafter"/>
</dbReference>
<dbReference type="Gene3D" id="2.70.98.10">
    <property type="match status" value="1"/>
</dbReference>
<protein>
    <submittedName>
        <fullName evidence="4">Galactose mutarotase</fullName>
    </submittedName>
</protein>
<dbReference type="GO" id="GO:0033499">
    <property type="term" value="P:galactose catabolic process via UDP-galactose, Leloir pathway"/>
    <property type="evidence" value="ECO:0007669"/>
    <property type="project" value="TreeGrafter"/>
</dbReference>